<protein>
    <submittedName>
        <fullName evidence="2">Uncharacterized protein</fullName>
    </submittedName>
</protein>
<accession>A0A484MF52</accession>
<dbReference type="PANTHER" id="PTHR10566:SF119">
    <property type="entry name" value="OS04G0640500 PROTEIN"/>
    <property type="match status" value="1"/>
</dbReference>
<keyword evidence="3" id="KW-1185">Reference proteome</keyword>
<proteinExistence type="inferred from homology"/>
<gene>
    <name evidence="2" type="ORF">CCAM_LOCUS28514</name>
</gene>
<evidence type="ECO:0000313" key="2">
    <source>
        <dbReference type="EMBL" id="VFQ86738.1"/>
    </source>
</evidence>
<organism evidence="2 3">
    <name type="scientific">Cuscuta campestris</name>
    <dbReference type="NCBI Taxonomy" id="132261"/>
    <lineage>
        <taxon>Eukaryota</taxon>
        <taxon>Viridiplantae</taxon>
        <taxon>Streptophyta</taxon>
        <taxon>Embryophyta</taxon>
        <taxon>Tracheophyta</taxon>
        <taxon>Spermatophyta</taxon>
        <taxon>Magnoliopsida</taxon>
        <taxon>eudicotyledons</taxon>
        <taxon>Gunneridae</taxon>
        <taxon>Pentapetalae</taxon>
        <taxon>asterids</taxon>
        <taxon>lamiids</taxon>
        <taxon>Solanales</taxon>
        <taxon>Convolvulaceae</taxon>
        <taxon>Cuscuteae</taxon>
        <taxon>Cuscuta</taxon>
        <taxon>Cuscuta subgen. Grammica</taxon>
        <taxon>Cuscuta sect. Cleistogrammica</taxon>
    </lineage>
</organism>
<dbReference type="OrthoDB" id="1929454at2759"/>
<sequence>MLAVPPPPLPHLSATSSYPKYPLRRSVWTRRAGFGFSDSHRTPPLIAAAVREEDGFTKYSSYVFDLNPAEEEALTEYDIEKISAIYQDKPFLVLRRLFHIVSTLGKWFSLRYADTITERVDEMFKIRAEELRKILVQLGPAYVKIAQAVSSRPVSNPFLF</sequence>
<dbReference type="Proteomes" id="UP000595140">
    <property type="component" value="Unassembled WGS sequence"/>
</dbReference>
<evidence type="ECO:0000256" key="1">
    <source>
        <dbReference type="ARBA" id="ARBA00009670"/>
    </source>
</evidence>
<comment type="similarity">
    <text evidence="1">Belongs to the protein kinase superfamily. ADCK protein kinase family.</text>
</comment>
<name>A0A484MF52_9ASTE</name>
<reference evidence="2 3" key="1">
    <citation type="submission" date="2018-04" db="EMBL/GenBank/DDBJ databases">
        <authorList>
            <person name="Vogel A."/>
        </authorList>
    </citation>
    <scope>NUCLEOTIDE SEQUENCE [LARGE SCALE GENOMIC DNA]</scope>
</reference>
<dbReference type="AlphaFoldDB" id="A0A484MF52"/>
<evidence type="ECO:0000313" key="3">
    <source>
        <dbReference type="Proteomes" id="UP000595140"/>
    </source>
</evidence>
<dbReference type="PANTHER" id="PTHR10566">
    <property type="entry name" value="CHAPERONE-ACTIVITY OF BC1 COMPLEX CABC1 -RELATED"/>
    <property type="match status" value="1"/>
</dbReference>
<dbReference type="InterPro" id="IPR050154">
    <property type="entry name" value="UbiB_kinase"/>
</dbReference>
<dbReference type="EMBL" id="OOIL02003256">
    <property type="protein sequence ID" value="VFQ86738.1"/>
    <property type="molecule type" value="Genomic_DNA"/>
</dbReference>